<dbReference type="InterPro" id="IPR007627">
    <property type="entry name" value="RNA_pol_sigma70_r2"/>
</dbReference>
<dbReference type="RefSeq" id="WP_381328288.1">
    <property type="nucleotide sequence ID" value="NZ_JBHTMM010000017.1"/>
</dbReference>
<dbReference type="Proteomes" id="UP001597058">
    <property type="component" value="Unassembled WGS sequence"/>
</dbReference>
<feature type="non-terminal residue" evidence="2">
    <location>
        <position position="44"/>
    </location>
</feature>
<dbReference type="EMBL" id="JBHTMM010000017">
    <property type="protein sequence ID" value="MFD1307278.1"/>
    <property type="molecule type" value="Genomic_DNA"/>
</dbReference>
<gene>
    <name evidence="2" type="ORF">ACFQ5X_15660</name>
</gene>
<evidence type="ECO:0000313" key="3">
    <source>
        <dbReference type="Proteomes" id="UP001597058"/>
    </source>
</evidence>
<dbReference type="InterPro" id="IPR013325">
    <property type="entry name" value="RNA_pol_sigma_r2"/>
</dbReference>
<feature type="domain" description="RNA polymerase sigma-70 region 2" evidence="1">
    <location>
        <begin position="20"/>
        <end position="44"/>
    </location>
</feature>
<accession>A0ABW3XE35</accession>
<proteinExistence type="predicted"/>
<reference evidence="3" key="1">
    <citation type="journal article" date="2019" name="Int. J. Syst. Evol. Microbiol.">
        <title>The Global Catalogue of Microorganisms (GCM) 10K type strain sequencing project: providing services to taxonomists for standard genome sequencing and annotation.</title>
        <authorList>
            <consortium name="The Broad Institute Genomics Platform"/>
            <consortium name="The Broad Institute Genome Sequencing Center for Infectious Disease"/>
            <person name="Wu L."/>
            <person name="Ma J."/>
        </authorList>
    </citation>
    <scope>NUCLEOTIDE SEQUENCE [LARGE SCALE GENOMIC DNA]</scope>
    <source>
        <strain evidence="3">CGMCC 4.7020</strain>
    </source>
</reference>
<evidence type="ECO:0000313" key="2">
    <source>
        <dbReference type="EMBL" id="MFD1307278.1"/>
    </source>
</evidence>
<comment type="caution">
    <text evidence="2">The sequence shown here is derived from an EMBL/GenBank/DDBJ whole genome shotgun (WGS) entry which is preliminary data.</text>
</comment>
<dbReference type="SUPFAM" id="SSF88946">
    <property type="entry name" value="Sigma2 domain of RNA polymerase sigma factors"/>
    <property type="match status" value="1"/>
</dbReference>
<dbReference type="Pfam" id="PF04542">
    <property type="entry name" value="Sigma70_r2"/>
    <property type="match status" value="1"/>
</dbReference>
<dbReference type="Gene3D" id="1.10.1740.10">
    <property type="match status" value="1"/>
</dbReference>
<sequence length="44" mass="4683">MSAGDDADALDQATRDFVAARPQLFGIAYRVLGSAVEAEDIVQE</sequence>
<name>A0ABW3XE35_9ACTN</name>
<evidence type="ECO:0000259" key="1">
    <source>
        <dbReference type="Pfam" id="PF04542"/>
    </source>
</evidence>
<keyword evidence="3" id="KW-1185">Reference proteome</keyword>
<organism evidence="2 3">
    <name type="scientific">Streptomyces kaempferi</name>
    <dbReference type="NCBI Taxonomy" id="333725"/>
    <lineage>
        <taxon>Bacteria</taxon>
        <taxon>Bacillati</taxon>
        <taxon>Actinomycetota</taxon>
        <taxon>Actinomycetes</taxon>
        <taxon>Kitasatosporales</taxon>
        <taxon>Streptomycetaceae</taxon>
        <taxon>Streptomyces</taxon>
    </lineage>
</organism>
<protein>
    <submittedName>
        <fullName evidence="2">Sigma factor</fullName>
    </submittedName>
</protein>